<evidence type="ECO:0000256" key="1">
    <source>
        <dbReference type="SAM" id="MobiDB-lite"/>
    </source>
</evidence>
<feature type="region of interest" description="Disordered" evidence="1">
    <location>
        <begin position="136"/>
        <end position="155"/>
    </location>
</feature>
<dbReference type="Proteomes" id="UP001530400">
    <property type="component" value="Unassembled WGS sequence"/>
</dbReference>
<evidence type="ECO:0000313" key="2">
    <source>
        <dbReference type="EMBL" id="KAL3778466.1"/>
    </source>
</evidence>
<feature type="region of interest" description="Disordered" evidence="1">
    <location>
        <begin position="42"/>
        <end position="123"/>
    </location>
</feature>
<sequence>MTPTLPDISSMKLSEIKSELSLYGIDSSVLLEKSEFTAALQNARDTLPRPSTSYKEIGKEDTAAAAAAAAEPKKKSSSSSSSSKKSSSAPRSSSSNSSAPKPASAPVAAPAATPSTNTSSSSTDIHMKKLLAQRSSLTAQQQLREHPSERIIGSRSSSFLPGSPFSFSLRGSIFEADSAILRIPDGVCLIINAACVDRKEMDDFLKQKGSIGISLKLSTEENPTLLPVWTFDRERSKSYHVSNLGIRVAGPRTVRLMAAMEMGFRSGASVDLNVFGSVRLDGDKF</sequence>
<feature type="compositionally biased region" description="Polar residues" evidence="1">
    <location>
        <begin position="42"/>
        <end position="54"/>
    </location>
</feature>
<dbReference type="AlphaFoldDB" id="A0ABD3NSW6"/>
<keyword evidence="3" id="KW-1185">Reference proteome</keyword>
<feature type="compositionally biased region" description="Low complexity" evidence="1">
    <location>
        <begin position="77"/>
        <end position="123"/>
    </location>
</feature>
<organism evidence="2 3">
    <name type="scientific">Cyclotella atomus</name>
    <dbReference type="NCBI Taxonomy" id="382360"/>
    <lineage>
        <taxon>Eukaryota</taxon>
        <taxon>Sar</taxon>
        <taxon>Stramenopiles</taxon>
        <taxon>Ochrophyta</taxon>
        <taxon>Bacillariophyta</taxon>
        <taxon>Coscinodiscophyceae</taxon>
        <taxon>Thalassiosirophycidae</taxon>
        <taxon>Stephanodiscales</taxon>
        <taxon>Stephanodiscaceae</taxon>
        <taxon>Cyclotella</taxon>
    </lineage>
</organism>
<accession>A0ABD3NSW6</accession>
<proteinExistence type="predicted"/>
<evidence type="ECO:0000313" key="3">
    <source>
        <dbReference type="Proteomes" id="UP001530400"/>
    </source>
</evidence>
<comment type="caution">
    <text evidence="2">The sequence shown here is derived from an EMBL/GenBank/DDBJ whole genome shotgun (WGS) entry which is preliminary data.</text>
</comment>
<gene>
    <name evidence="2" type="ORF">ACHAWO_005719</name>
</gene>
<protein>
    <submittedName>
        <fullName evidence="2">Uncharacterized protein</fullName>
    </submittedName>
</protein>
<reference evidence="2 3" key="1">
    <citation type="submission" date="2024-10" db="EMBL/GenBank/DDBJ databases">
        <title>Updated reference genomes for cyclostephanoid diatoms.</title>
        <authorList>
            <person name="Roberts W.R."/>
            <person name="Alverson A.J."/>
        </authorList>
    </citation>
    <scope>NUCLEOTIDE SEQUENCE [LARGE SCALE GENOMIC DNA]</scope>
    <source>
        <strain evidence="2 3">AJA010-31</strain>
    </source>
</reference>
<dbReference type="EMBL" id="JALLPJ020000984">
    <property type="protein sequence ID" value="KAL3778466.1"/>
    <property type="molecule type" value="Genomic_DNA"/>
</dbReference>
<name>A0ABD3NSW6_9STRA</name>